<dbReference type="AlphaFoldDB" id="A0AAE4CXI2"/>
<name>A0AAE4CXI2_9ACTN</name>
<dbReference type="Gene3D" id="3.90.180.10">
    <property type="entry name" value="Medium-chain alcohol dehydrogenases, catalytic domain"/>
    <property type="match status" value="1"/>
</dbReference>
<dbReference type="PANTHER" id="PTHR44154:SF1">
    <property type="entry name" value="QUINONE OXIDOREDUCTASE"/>
    <property type="match status" value="1"/>
</dbReference>
<dbReference type="Pfam" id="PF13602">
    <property type="entry name" value="ADH_zinc_N_2"/>
    <property type="match status" value="1"/>
</dbReference>
<keyword evidence="4" id="KW-1185">Reference proteome</keyword>
<dbReference type="InterPro" id="IPR011032">
    <property type="entry name" value="GroES-like_sf"/>
</dbReference>
<organism evidence="3 4">
    <name type="scientific">Catenuloplanes niger</name>
    <dbReference type="NCBI Taxonomy" id="587534"/>
    <lineage>
        <taxon>Bacteria</taxon>
        <taxon>Bacillati</taxon>
        <taxon>Actinomycetota</taxon>
        <taxon>Actinomycetes</taxon>
        <taxon>Micromonosporales</taxon>
        <taxon>Micromonosporaceae</taxon>
        <taxon>Catenuloplanes</taxon>
    </lineage>
</organism>
<dbReference type="InterPro" id="IPR036291">
    <property type="entry name" value="NAD(P)-bd_dom_sf"/>
</dbReference>
<evidence type="ECO:0000313" key="3">
    <source>
        <dbReference type="EMBL" id="MDR7324839.1"/>
    </source>
</evidence>
<accession>A0AAE4CXI2</accession>
<feature type="domain" description="Enoyl reductase (ER)" evidence="2">
    <location>
        <begin position="10"/>
        <end position="299"/>
    </location>
</feature>
<dbReference type="SUPFAM" id="SSF50129">
    <property type="entry name" value="GroES-like"/>
    <property type="match status" value="1"/>
</dbReference>
<sequence length="302" mass="30052">MRAVRFSETGPSSVLRVDDDVPEPHAGPGRIRIAVVAAGVNAWDWKVRSGLAGIAVTGPRIPGGDAAGVVDEVGDGVTGVAVGDAVLGVTAGGATAEHAVLTHWAVKPAALSFEVAAGLPTPAETAVRALDVIGVGADAGTGTLVISGAAGGVGLVAAQIAIERGARVIGTASPARHDLLRRLGITPVAYGDGLAARVRELAPDGVDRALDAAGHGVVPVLIELTGDASRVVSIADFSAHGARTTDGGEGRSWHALTEATALIEAGRLELPVAAAFPMTETAAAHDLSESGHAGGRVVVLVR</sequence>
<evidence type="ECO:0000259" key="2">
    <source>
        <dbReference type="SMART" id="SM00829"/>
    </source>
</evidence>
<dbReference type="SMART" id="SM00829">
    <property type="entry name" value="PKS_ER"/>
    <property type="match status" value="1"/>
</dbReference>
<evidence type="ECO:0000313" key="4">
    <source>
        <dbReference type="Proteomes" id="UP001183629"/>
    </source>
</evidence>
<reference evidence="3 4" key="1">
    <citation type="submission" date="2023-07" db="EMBL/GenBank/DDBJ databases">
        <title>Sequencing the genomes of 1000 actinobacteria strains.</title>
        <authorList>
            <person name="Klenk H.-P."/>
        </authorList>
    </citation>
    <scope>NUCLEOTIDE SEQUENCE [LARGE SCALE GENOMIC DNA]</scope>
    <source>
        <strain evidence="3 4">DSM 44711</strain>
    </source>
</reference>
<dbReference type="RefSeq" id="WP_310418841.1">
    <property type="nucleotide sequence ID" value="NZ_JAVDYC010000001.1"/>
</dbReference>
<gene>
    <name evidence="3" type="ORF">J2S44_005089</name>
</gene>
<protein>
    <submittedName>
        <fullName evidence="3">NADPH:quinone reductase-like Zn-dependent oxidoreductase</fullName>
    </submittedName>
</protein>
<dbReference type="Proteomes" id="UP001183629">
    <property type="component" value="Unassembled WGS sequence"/>
</dbReference>
<dbReference type="GO" id="GO:0016491">
    <property type="term" value="F:oxidoreductase activity"/>
    <property type="evidence" value="ECO:0007669"/>
    <property type="project" value="InterPro"/>
</dbReference>
<proteinExistence type="predicted"/>
<dbReference type="Gene3D" id="3.40.50.720">
    <property type="entry name" value="NAD(P)-binding Rossmann-like Domain"/>
    <property type="match status" value="1"/>
</dbReference>
<dbReference type="InterPro" id="IPR013154">
    <property type="entry name" value="ADH-like_N"/>
</dbReference>
<keyword evidence="1" id="KW-0521">NADP</keyword>
<comment type="caution">
    <text evidence="3">The sequence shown here is derived from an EMBL/GenBank/DDBJ whole genome shotgun (WGS) entry which is preliminary data.</text>
</comment>
<evidence type="ECO:0000256" key="1">
    <source>
        <dbReference type="ARBA" id="ARBA00022857"/>
    </source>
</evidence>
<dbReference type="EMBL" id="JAVDYC010000001">
    <property type="protein sequence ID" value="MDR7324839.1"/>
    <property type="molecule type" value="Genomic_DNA"/>
</dbReference>
<dbReference type="InterPro" id="IPR020843">
    <property type="entry name" value="ER"/>
</dbReference>
<dbReference type="InterPro" id="IPR051603">
    <property type="entry name" value="Zinc-ADH_QOR/CCCR"/>
</dbReference>
<dbReference type="PANTHER" id="PTHR44154">
    <property type="entry name" value="QUINONE OXIDOREDUCTASE"/>
    <property type="match status" value="1"/>
</dbReference>
<dbReference type="SUPFAM" id="SSF51735">
    <property type="entry name" value="NAD(P)-binding Rossmann-fold domains"/>
    <property type="match status" value="1"/>
</dbReference>
<dbReference type="CDD" id="cd05289">
    <property type="entry name" value="MDR_like_2"/>
    <property type="match status" value="1"/>
</dbReference>
<dbReference type="Pfam" id="PF08240">
    <property type="entry name" value="ADH_N"/>
    <property type="match status" value="1"/>
</dbReference>